<sequence>MPIKCGQEGGLGRVGWRQSIHRLLILAIDNLNNIHVFKYRISGSYAYLTAFMTPRLYLFKMTLRHLKNLAVAGKTGALELTVVVA</sequence>
<dbReference type="AlphaFoldDB" id="U1Q7R0"/>
<protein>
    <submittedName>
        <fullName evidence="1">Uncharacterized protein</fullName>
    </submittedName>
</protein>
<evidence type="ECO:0000313" key="2">
    <source>
        <dbReference type="Proteomes" id="UP000016481"/>
    </source>
</evidence>
<organism evidence="1 2">
    <name type="scientific">Actinomyces graevenitzii F0530</name>
    <dbReference type="NCBI Taxonomy" id="1321817"/>
    <lineage>
        <taxon>Bacteria</taxon>
        <taxon>Bacillati</taxon>
        <taxon>Actinomycetota</taxon>
        <taxon>Actinomycetes</taxon>
        <taxon>Actinomycetales</taxon>
        <taxon>Actinomycetaceae</taxon>
        <taxon>Actinomyces</taxon>
    </lineage>
</organism>
<dbReference type="Proteomes" id="UP000016481">
    <property type="component" value="Unassembled WGS sequence"/>
</dbReference>
<name>U1Q7R0_9ACTO</name>
<evidence type="ECO:0000313" key="1">
    <source>
        <dbReference type="EMBL" id="ERH18511.1"/>
    </source>
</evidence>
<accession>U1Q7R0</accession>
<reference evidence="1 2" key="1">
    <citation type="submission" date="2013-08" db="EMBL/GenBank/DDBJ databases">
        <authorList>
            <person name="Weinstock G."/>
            <person name="Sodergren E."/>
            <person name="Wylie T."/>
            <person name="Fulton L."/>
            <person name="Fulton R."/>
            <person name="Fronick C."/>
            <person name="O'Laughlin M."/>
            <person name="Godfrey J."/>
            <person name="Miner T."/>
            <person name="Herter B."/>
            <person name="Appelbaum E."/>
            <person name="Cordes M."/>
            <person name="Lek S."/>
            <person name="Wollam A."/>
            <person name="Pepin K.H."/>
            <person name="Palsikar V.B."/>
            <person name="Mitreva M."/>
            <person name="Wilson R.K."/>
        </authorList>
    </citation>
    <scope>NUCLEOTIDE SEQUENCE [LARGE SCALE GENOMIC DNA]</scope>
    <source>
        <strain evidence="1 2">F0530</strain>
    </source>
</reference>
<proteinExistence type="predicted"/>
<comment type="caution">
    <text evidence="1">The sequence shown here is derived from an EMBL/GenBank/DDBJ whole genome shotgun (WGS) entry which is preliminary data.</text>
</comment>
<dbReference type="EMBL" id="AWSC01000010">
    <property type="protein sequence ID" value="ERH18511.1"/>
    <property type="molecule type" value="Genomic_DNA"/>
</dbReference>
<dbReference type="HOGENOM" id="CLU_2505304_0_0_11"/>
<gene>
    <name evidence="1" type="ORF">HMPREF1978_00328</name>
</gene>